<protein>
    <recommendedName>
        <fullName evidence="3">CCHC-type domain-containing protein</fullName>
    </recommendedName>
</protein>
<reference evidence="1" key="2">
    <citation type="submission" date="2018-04" db="EMBL/GenBank/DDBJ databases">
        <title>OnivRS2 (Oryza nivara Reference Sequence Version 2).</title>
        <authorList>
            <person name="Zhang J."/>
            <person name="Kudrna D."/>
            <person name="Lee S."/>
            <person name="Talag J."/>
            <person name="Rajasekar S."/>
            <person name="Welchert J."/>
            <person name="Hsing Y.-I."/>
            <person name="Wing R.A."/>
        </authorList>
    </citation>
    <scope>NUCLEOTIDE SEQUENCE [LARGE SCALE GENOMIC DNA]</scope>
    <source>
        <strain evidence="1">SL10</strain>
    </source>
</reference>
<dbReference type="OMA" id="HMRVAST"/>
<proteinExistence type="predicted"/>
<evidence type="ECO:0000313" key="1">
    <source>
        <dbReference type="EnsemblPlants" id="ONIVA02G18990.1"/>
    </source>
</evidence>
<accession>A0A0E0G6X6</accession>
<keyword evidence="2" id="KW-1185">Reference proteome</keyword>
<organism evidence="1">
    <name type="scientific">Oryza nivara</name>
    <name type="common">Indian wild rice</name>
    <name type="synonym">Oryza sativa f. spontanea</name>
    <dbReference type="NCBI Taxonomy" id="4536"/>
    <lineage>
        <taxon>Eukaryota</taxon>
        <taxon>Viridiplantae</taxon>
        <taxon>Streptophyta</taxon>
        <taxon>Embryophyta</taxon>
        <taxon>Tracheophyta</taxon>
        <taxon>Spermatophyta</taxon>
        <taxon>Magnoliopsida</taxon>
        <taxon>Liliopsida</taxon>
        <taxon>Poales</taxon>
        <taxon>Poaceae</taxon>
        <taxon>BOP clade</taxon>
        <taxon>Oryzoideae</taxon>
        <taxon>Oryzeae</taxon>
        <taxon>Oryzinae</taxon>
        <taxon>Oryza</taxon>
    </lineage>
</organism>
<dbReference type="HOGENOM" id="CLU_1285083_0_0_1"/>
<dbReference type="Gramene" id="ONIVA02G18990.1">
    <property type="protein sequence ID" value="ONIVA02G18990.1"/>
    <property type="gene ID" value="ONIVA02G18990"/>
</dbReference>
<dbReference type="GO" id="GO:0003676">
    <property type="term" value="F:nucleic acid binding"/>
    <property type="evidence" value="ECO:0007669"/>
    <property type="project" value="InterPro"/>
</dbReference>
<dbReference type="AlphaFoldDB" id="A0A0E0G6X6"/>
<reference evidence="1" key="1">
    <citation type="submission" date="2015-04" db="UniProtKB">
        <authorList>
            <consortium name="EnsemblPlants"/>
        </authorList>
    </citation>
    <scope>IDENTIFICATION</scope>
    <source>
        <strain evidence="1">SL10</strain>
    </source>
</reference>
<sequence>MAVDNNSHNSSALLPTPALVEANHGRSNIRSKGCHKTLLASISAAKVHNQKPAPQDQASWFCLNCRKPGHCFSNCPLPRVTKALRRCSQVTSIIHDTNRHLKVQPPPQRIVIKGTVKGHTVPPAIVSSLQRQRQQARYNYKEAVRSFVNTRSKCCQHQVAQLLSVLAMHLVLLQSRGPSANHCLVTPRARRTYLLELSKGLIFPTESQCAEQRYW</sequence>
<name>A0A0E0G6X6_ORYNI</name>
<dbReference type="EnsemblPlants" id="ONIVA02G18990.1">
    <property type="protein sequence ID" value="ONIVA02G18990.1"/>
    <property type="gene ID" value="ONIVA02G18990"/>
</dbReference>
<dbReference type="InterPro" id="IPR036875">
    <property type="entry name" value="Znf_CCHC_sf"/>
</dbReference>
<evidence type="ECO:0000313" key="2">
    <source>
        <dbReference type="Proteomes" id="UP000006591"/>
    </source>
</evidence>
<dbReference type="Proteomes" id="UP000006591">
    <property type="component" value="Chromosome 2"/>
</dbReference>
<evidence type="ECO:0008006" key="3">
    <source>
        <dbReference type="Google" id="ProtNLM"/>
    </source>
</evidence>
<dbReference type="SUPFAM" id="SSF57756">
    <property type="entry name" value="Retrovirus zinc finger-like domains"/>
    <property type="match status" value="1"/>
</dbReference>
<dbReference type="GO" id="GO:0008270">
    <property type="term" value="F:zinc ion binding"/>
    <property type="evidence" value="ECO:0007669"/>
    <property type="project" value="InterPro"/>
</dbReference>